<protein>
    <recommendedName>
        <fullName evidence="2">non-specific serine/threonine protein kinase</fullName>
        <ecNumber evidence="2">2.7.11.1</ecNumber>
    </recommendedName>
</protein>
<reference evidence="11 12" key="1">
    <citation type="journal article" date="2015" name="Genome Biol. Evol.">
        <title>Phylogenomic analyses indicate that early fungi evolved digesting cell walls of algal ancestors of land plants.</title>
        <authorList>
            <person name="Chang Y."/>
            <person name="Wang S."/>
            <person name="Sekimoto S."/>
            <person name="Aerts A.L."/>
            <person name="Choi C."/>
            <person name="Clum A."/>
            <person name="LaButti K.M."/>
            <person name="Lindquist E.A."/>
            <person name="Yee Ngan C."/>
            <person name="Ohm R.A."/>
            <person name="Salamov A.A."/>
            <person name="Grigoriev I.V."/>
            <person name="Spatafora J.W."/>
            <person name="Berbee M.L."/>
        </authorList>
    </citation>
    <scope>NUCLEOTIDE SEQUENCE [LARGE SCALE GENOMIC DNA]</scope>
    <source>
        <strain evidence="11 12">JEL478</strain>
    </source>
</reference>
<dbReference type="PROSITE" id="PS00109">
    <property type="entry name" value="PROTEIN_KINASE_TYR"/>
    <property type="match status" value="1"/>
</dbReference>
<evidence type="ECO:0000256" key="6">
    <source>
        <dbReference type="ARBA" id="ARBA00022777"/>
    </source>
</evidence>
<dbReference type="PROSITE" id="PS50011">
    <property type="entry name" value="PROTEIN_KINASE_DOM"/>
    <property type="match status" value="1"/>
</dbReference>
<sequence>MSLASHPHSAIISQGAEACVFRIEWPIPLPTLARPPTTAIAKHRPPKPYRHPLLDAKITPRRVLSEARCLARLTRAGVDVPRVFLVDPEGGVLYMEDVPGLTVKEVLWAWAKEEEERGGGAGAERSAQPQDADSAYVSDRAKALAESVGLALANMHAAEVVHGDLTTSNMIVRGGWPGVDAVSGTGAGSGLGSKGGVAQPSVATLSTVTTPRISLIDFGLAHVSPMIDDRAVDLYVLKRAMLSTHPEAGGVFAHILDTYACAAAQGSQVVRQLAEVERRGRKRSMVG</sequence>
<feature type="domain" description="Protein kinase" evidence="10">
    <location>
        <begin position="6"/>
        <end position="287"/>
    </location>
</feature>
<dbReference type="AlphaFoldDB" id="A0A138ZXJ3"/>
<evidence type="ECO:0000256" key="9">
    <source>
        <dbReference type="ARBA" id="ARBA00048679"/>
    </source>
</evidence>
<accession>A0A138ZXJ3</accession>
<evidence type="ECO:0000256" key="8">
    <source>
        <dbReference type="ARBA" id="ARBA00047899"/>
    </source>
</evidence>
<keyword evidence="4" id="KW-0819">tRNA processing</keyword>
<keyword evidence="6" id="KW-0418">Kinase</keyword>
<dbReference type="InterPro" id="IPR000719">
    <property type="entry name" value="Prot_kinase_dom"/>
</dbReference>
<keyword evidence="3" id="KW-0808">Transferase</keyword>
<evidence type="ECO:0000256" key="5">
    <source>
        <dbReference type="ARBA" id="ARBA00022741"/>
    </source>
</evidence>
<dbReference type="PANTHER" id="PTHR12209:SF0">
    <property type="entry name" value="EKC_KEOPS COMPLEX SUBUNIT TP53RK"/>
    <property type="match status" value="1"/>
</dbReference>
<dbReference type="SUPFAM" id="SSF56112">
    <property type="entry name" value="Protein kinase-like (PK-like)"/>
    <property type="match status" value="1"/>
</dbReference>
<dbReference type="EC" id="2.7.11.1" evidence="2"/>
<dbReference type="InterPro" id="IPR011009">
    <property type="entry name" value="Kinase-like_dom_sf"/>
</dbReference>
<keyword evidence="5" id="KW-0547">Nucleotide-binding</keyword>
<evidence type="ECO:0000313" key="11">
    <source>
        <dbReference type="EMBL" id="KXS09216.1"/>
    </source>
</evidence>
<dbReference type="OrthoDB" id="3399at2759"/>
<evidence type="ECO:0000256" key="4">
    <source>
        <dbReference type="ARBA" id="ARBA00022694"/>
    </source>
</evidence>
<proteinExistence type="inferred from homology"/>
<dbReference type="Gene3D" id="1.10.510.10">
    <property type="entry name" value="Transferase(Phosphotransferase) domain 1"/>
    <property type="match status" value="1"/>
</dbReference>
<dbReference type="OMA" id="HKLYMEY"/>
<dbReference type="GO" id="GO:0045944">
    <property type="term" value="P:positive regulation of transcription by RNA polymerase II"/>
    <property type="evidence" value="ECO:0007669"/>
    <property type="project" value="EnsemblFungi"/>
</dbReference>
<dbReference type="GO" id="GO:0005829">
    <property type="term" value="C:cytosol"/>
    <property type="evidence" value="ECO:0007669"/>
    <property type="project" value="TreeGrafter"/>
</dbReference>
<comment type="catalytic activity">
    <reaction evidence="9">
        <text>L-seryl-[protein] + ATP = O-phospho-L-seryl-[protein] + ADP + H(+)</text>
        <dbReference type="Rhea" id="RHEA:17989"/>
        <dbReference type="Rhea" id="RHEA-COMP:9863"/>
        <dbReference type="Rhea" id="RHEA-COMP:11604"/>
        <dbReference type="ChEBI" id="CHEBI:15378"/>
        <dbReference type="ChEBI" id="CHEBI:29999"/>
        <dbReference type="ChEBI" id="CHEBI:30616"/>
        <dbReference type="ChEBI" id="CHEBI:83421"/>
        <dbReference type="ChEBI" id="CHEBI:456216"/>
        <dbReference type="EC" id="2.7.11.1"/>
    </reaction>
</comment>
<dbReference type="EMBL" id="KQ965881">
    <property type="protein sequence ID" value="KXS09216.1"/>
    <property type="molecule type" value="Genomic_DNA"/>
</dbReference>
<evidence type="ECO:0000313" key="12">
    <source>
        <dbReference type="Proteomes" id="UP000070544"/>
    </source>
</evidence>
<evidence type="ECO:0000256" key="7">
    <source>
        <dbReference type="ARBA" id="ARBA00022840"/>
    </source>
</evidence>
<gene>
    <name evidence="11" type="ORF">M427DRAFT_64593</name>
</gene>
<dbReference type="PANTHER" id="PTHR12209">
    <property type="entry name" value="NON-SPECIFIC SERINE/THREONINE PROTEIN KINASE"/>
    <property type="match status" value="1"/>
</dbReference>
<dbReference type="GO" id="GO:0000408">
    <property type="term" value="C:EKC/KEOPS complex"/>
    <property type="evidence" value="ECO:0007669"/>
    <property type="project" value="EnsemblFungi"/>
</dbReference>
<dbReference type="Gene3D" id="3.30.200.20">
    <property type="entry name" value="Phosphorylase Kinase, domain 1"/>
    <property type="match status" value="1"/>
</dbReference>
<dbReference type="GO" id="GO:0005524">
    <property type="term" value="F:ATP binding"/>
    <property type="evidence" value="ECO:0007669"/>
    <property type="project" value="UniProtKB-KW"/>
</dbReference>
<dbReference type="GO" id="GO:0004674">
    <property type="term" value="F:protein serine/threonine kinase activity"/>
    <property type="evidence" value="ECO:0007669"/>
    <property type="project" value="UniProtKB-EC"/>
</dbReference>
<dbReference type="Proteomes" id="UP000070544">
    <property type="component" value="Unassembled WGS sequence"/>
</dbReference>
<dbReference type="InterPro" id="IPR008266">
    <property type="entry name" value="Tyr_kinase_AS"/>
</dbReference>
<keyword evidence="12" id="KW-1185">Reference proteome</keyword>
<dbReference type="GO" id="GO:0008033">
    <property type="term" value="P:tRNA processing"/>
    <property type="evidence" value="ECO:0007669"/>
    <property type="project" value="UniProtKB-KW"/>
</dbReference>
<evidence type="ECO:0000256" key="3">
    <source>
        <dbReference type="ARBA" id="ARBA00022679"/>
    </source>
</evidence>
<dbReference type="GO" id="GO:0005634">
    <property type="term" value="C:nucleus"/>
    <property type="evidence" value="ECO:0007669"/>
    <property type="project" value="EnsemblFungi"/>
</dbReference>
<organism evidence="11 12">
    <name type="scientific">Gonapodya prolifera (strain JEL478)</name>
    <name type="common">Monoblepharis prolifera</name>
    <dbReference type="NCBI Taxonomy" id="1344416"/>
    <lineage>
        <taxon>Eukaryota</taxon>
        <taxon>Fungi</taxon>
        <taxon>Fungi incertae sedis</taxon>
        <taxon>Chytridiomycota</taxon>
        <taxon>Chytridiomycota incertae sedis</taxon>
        <taxon>Monoblepharidomycetes</taxon>
        <taxon>Monoblepharidales</taxon>
        <taxon>Gonapodyaceae</taxon>
        <taxon>Gonapodya</taxon>
    </lineage>
</organism>
<comment type="catalytic activity">
    <reaction evidence="8">
        <text>L-threonyl-[protein] + ATP = O-phospho-L-threonyl-[protein] + ADP + H(+)</text>
        <dbReference type="Rhea" id="RHEA:46608"/>
        <dbReference type="Rhea" id="RHEA-COMP:11060"/>
        <dbReference type="Rhea" id="RHEA-COMP:11605"/>
        <dbReference type="ChEBI" id="CHEBI:15378"/>
        <dbReference type="ChEBI" id="CHEBI:30013"/>
        <dbReference type="ChEBI" id="CHEBI:30616"/>
        <dbReference type="ChEBI" id="CHEBI:61977"/>
        <dbReference type="ChEBI" id="CHEBI:456216"/>
        <dbReference type="EC" id="2.7.11.1"/>
    </reaction>
</comment>
<name>A0A138ZXJ3_GONPJ</name>
<dbReference type="GO" id="GO:0016887">
    <property type="term" value="F:ATP hydrolysis activity"/>
    <property type="evidence" value="ECO:0007669"/>
    <property type="project" value="EnsemblFungi"/>
</dbReference>
<dbReference type="STRING" id="1344416.A0A138ZXJ3"/>
<evidence type="ECO:0000259" key="10">
    <source>
        <dbReference type="PROSITE" id="PS50011"/>
    </source>
</evidence>
<dbReference type="GO" id="GO:0070525">
    <property type="term" value="P:tRNA threonylcarbamoyladenosine metabolic process"/>
    <property type="evidence" value="ECO:0007669"/>
    <property type="project" value="EnsemblFungi"/>
</dbReference>
<comment type="similarity">
    <text evidence="1">Belongs to the protein kinase superfamily. BUD32 family.</text>
</comment>
<dbReference type="GO" id="GO:0000722">
    <property type="term" value="P:telomere maintenance via recombination"/>
    <property type="evidence" value="ECO:0007669"/>
    <property type="project" value="EnsemblFungi"/>
</dbReference>
<evidence type="ECO:0000256" key="1">
    <source>
        <dbReference type="ARBA" id="ARBA00010630"/>
    </source>
</evidence>
<keyword evidence="7" id="KW-0067">ATP-binding</keyword>
<evidence type="ECO:0000256" key="2">
    <source>
        <dbReference type="ARBA" id="ARBA00012513"/>
    </source>
</evidence>